<sequence length="140" mass="15561">MNGYQHFLFATNMSDACNKVIAKVRQFADVFEAKLSVVNFVEPVTMAYPGVIVVDDLETSRQQAAKEELVEFCKALNVSNTMQHVIVDIPKNGLFDLVESLGVDLVIIGRHNKMDFSWLLGSTTNAIIHAAHCDVLVLHE</sequence>
<dbReference type="PIRSF" id="PIRSF006276">
    <property type="entry name" value="UspA"/>
    <property type="match status" value="1"/>
</dbReference>
<evidence type="ECO:0000256" key="3">
    <source>
        <dbReference type="ARBA" id="ARBA00011738"/>
    </source>
</evidence>
<dbReference type="AlphaFoldDB" id="A0A1L6TA89"/>
<comment type="subunit">
    <text evidence="3">Homodimer.</text>
</comment>
<accession>A0A1L6TA89</accession>
<dbReference type="PANTHER" id="PTHR46268:SF23">
    <property type="entry name" value="UNIVERSAL STRESS PROTEIN A-RELATED"/>
    <property type="match status" value="1"/>
</dbReference>
<dbReference type="Gene3D" id="3.40.50.620">
    <property type="entry name" value="HUPs"/>
    <property type="match status" value="1"/>
</dbReference>
<dbReference type="SUPFAM" id="SSF52402">
    <property type="entry name" value="Adenine nucleotide alpha hydrolases-like"/>
    <property type="match status" value="1"/>
</dbReference>
<comment type="similarity">
    <text evidence="2 5">Belongs to the universal stress protein A family.</text>
</comment>
<evidence type="ECO:0000256" key="1">
    <source>
        <dbReference type="ARBA" id="ARBA00004496"/>
    </source>
</evidence>
<proteinExistence type="inferred from homology"/>
<evidence type="ECO:0000256" key="5">
    <source>
        <dbReference type="PIRNR" id="PIRNR006276"/>
    </source>
</evidence>
<reference evidence="6 7" key="1">
    <citation type="journal article" date="2014" name="Genome Announc.">
        <title>Comparative Genome Analysis of Two Isolates of the Fish Pathogen Piscirickettsia salmonis from Different Hosts Reveals Major Differences in Virulence-Associated Secretion Systems.</title>
        <authorList>
            <person name="Bohle H."/>
            <person name="Henriquez P."/>
            <person name="Grothusen H."/>
            <person name="Navas E."/>
            <person name="Sandoval A."/>
            <person name="Bustamante F."/>
            <person name="Bustos P."/>
            <person name="Mancilla M."/>
        </authorList>
    </citation>
    <scope>NUCLEOTIDE SEQUENCE [LARGE SCALE GENOMIC DNA]</scope>
    <source>
        <strain evidence="7">B1-32597</strain>
    </source>
</reference>
<gene>
    <name evidence="6" type="ORF">KU39_970</name>
</gene>
<evidence type="ECO:0000256" key="4">
    <source>
        <dbReference type="ARBA" id="ARBA00022490"/>
    </source>
</evidence>
<comment type="subcellular location">
    <subcellularLocation>
        <location evidence="1 5">Cytoplasm</location>
    </subcellularLocation>
</comment>
<dbReference type="OrthoDB" id="9792500at2"/>
<organism evidence="6 7">
    <name type="scientific">Piscirickettsia salmonis</name>
    <dbReference type="NCBI Taxonomy" id="1238"/>
    <lineage>
        <taxon>Bacteria</taxon>
        <taxon>Pseudomonadati</taxon>
        <taxon>Pseudomonadota</taxon>
        <taxon>Gammaproteobacteria</taxon>
        <taxon>Thiotrichales</taxon>
        <taxon>Piscirickettsiaceae</taxon>
        <taxon>Piscirickettsia</taxon>
    </lineage>
</organism>
<dbReference type="EMBL" id="CP012508">
    <property type="protein sequence ID" value="ALB22153.1"/>
    <property type="molecule type" value="Genomic_DNA"/>
</dbReference>
<evidence type="ECO:0000313" key="7">
    <source>
        <dbReference type="Proteomes" id="UP000029558"/>
    </source>
</evidence>
<evidence type="ECO:0000256" key="2">
    <source>
        <dbReference type="ARBA" id="ARBA00008791"/>
    </source>
</evidence>
<dbReference type="PRINTS" id="PR01438">
    <property type="entry name" value="UNVRSLSTRESS"/>
</dbReference>
<name>A0A1L6TA89_PISSA</name>
<protein>
    <recommendedName>
        <fullName evidence="5">Universal stress protein</fullName>
    </recommendedName>
</protein>
<dbReference type="InterPro" id="IPR014729">
    <property type="entry name" value="Rossmann-like_a/b/a_fold"/>
</dbReference>
<dbReference type="Pfam" id="PF00582">
    <property type="entry name" value="Usp"/>
    <property type="match status" value="1"/>
</dbReference>
<dbReference type="Proteomes" id="UP000029558">
    <property type="component" value="Chromosome"/>
</dbReference>
<dbReference type="RefSeq" id="WP_017376045.1">
    <property type="nucleotide sequence ID" value="NZ_CP012508.1"/>
</dbReference>
<dbReference type="InterPro" id="IPR006015">
    <property type="entry name" value="Universal_stress_UspA"/>
</dbReference>
<dbReference type="InterPro" id="IPR006016">
    <property type="entry name" value="UspA"/>
</dbReference>
<dbReference type="GO" id="GO:0005737">
    <property type="term" value="C:cytoplasm"/>
    <property type="evidence" value="ECO:0007669"/>
    <property type="project" value="UniProtKB-SubCell"/>
</dbReference>
<keyword evidence="4 5" id="KW-0963">Cytoplasm</keyword>
<dbReference type="PANTHER" id="PTHR46268">
    <property type="entry name" value="STRESS RESPONSE PROTEIN NHAX"/>
    <property type="match status" value="1"/>
</dbReference>
<evidence type="ECO:0000313" key="6">
    <source>
        <dbReference type="EMBL" id="ALB22153.1"/>
    </source>
</evidence>